<reference evidence="1" key="1">
    <citation type="submission" date="2003-10" db="EMBL/GenBank/DDBJ databases">
        <title>Upregulation of connective tissue growth factor (CTGF) in cardiac myocytes by hypertrophic stimuli.</title>
        <authorList>
            <person name="Kemp T.J."/>
            <person name="Aggeli I.K."/>
            <person name="Sugden P.H."/>
            <person name="Clerk A."/>
        </authorList>
    </citation>
    <scope>NUCLEOTIDE SEQUENCE</scope>
    <source>
        <strain evidence="1">Sprague Dawley</strain>
        <tissue evidence="1">Heart</tissue>
    </source>
</reference>
<evidence type="ECO:0000313" key="1">
    <source>
        <dbReference type="EMBL" id="CAE53095.1"/>
    </source>
</evidence>
<gene>
    <name evidence="1" type="primary">perc64</name>
</gene>
<dbReference type="AlphaFoldDB" id="Q5F4P0"/>
<accession>Q5F4P0</accession>
<dbReference type="EMBL" id="AJ601385">
    <property type="protein sequence ID" value="CAE53095.1"/>
    <property type="molecule type" value="mRNA"/>
</dbReference>
<protein>
    <submittedName>
        <fullName evidence="1">PE responsive protein c64</fullName>
    </submittedName>
</protein>
<dbReference type="UCSC" id="RGD:1560694">
    <property type="organism name" value="rat"/>
</dbReference>
<name>Q5F4P0_RAT</name>
<proteinExistence type="evidence at transcript level"/>
<feature type="non-terminal residue" evidence="1">
    <location>
        <position position="1"/>
    </location>
</feature>
<sequence>HTACLSTRHTPGALVKYQISRAGSPTILCLSDYMAIRFQMHGYISYFTEVCSEILSLSST</sequence>
<organism evidence="1">
    <name type="scientific">Rattus norvegicus</name>
    <name type="common">Rat</name>
    <dbReference type="NCBI Taxonomy" id="10116"/>
    <lineage>
        <taxon>Eukaryota</taxon>
        <taxon>Metazoa</taxon>
        <taxon>Chordata</taxon>
        <taxon>Craniata</taxon>
        <taxon>Vertebrata</taxon>
        <taxon>Euteleostomi</taxon>
        <taxon>Mammalia</taxon>
        <taxon>Eutheria</taxon>
        <taxon>Euarchontoglires</taxon>
        <taxon>Glires</taxon>
        <taxon>Rodentia</taxon>
        <taxon>Myomorpha</taxon>
        <taxon>Muroidea</taxon>
        <taxon>Muridae</taxon>
        <taxon>Murinae</taxon>
        <taxon>Rattus</taxon>
    </lineage>
</organism>